<sequence>MSEDLILQQLLQYLKGTSNNYFASSFCNEEKRKRTSKIKYSKQEKELFELYKQVYAPVLDGHSQKIVLEIHDKAKACYPDE</sequence>
<dbReference type="EMBL" id="UOET01000301">
    <property type="protein sequence ID" value="VAW28949.1"/>
    <property type="molecule type" value="Genomic_DNA"/>
</dbReference>
<protein>
    <submittedName>
        <fullName evidence="1">Uncharacterized protein</fullName>
    </submittedName>
</protein>
<organism evidence="1">
    <name type="scientific">hydrothermal vent metagenome</name>
    <dbReference type="NCBI Taxonomy" id="652676"/>
    <lineage>
        <taxon>unclassified sequences</taxon>
        <taxon>metagenomes</taxon>
        <taxon>ecological metagenomes</taxon>
    </lineage>
</organism>
<reference evidence="1" key="1">
    <citation type="submission" date="2018-06" db="EMBL/GenBank/DDBJ databases">
        <authorList>
            <person name="Zhirakovskaya E."/>
        </authorList>
    </citation>
    <scope>NUCLEOTIDE SEQUENCE</scope>
</reference>
<gene>
    <name evidence="1" type="ORF">MNBD_BACTEROID07-758</name>
</gene>
<proteinExistence type="predicted"/>
<name>A0A3B0UWF9_9ZZZZ</name>
<dbReference type="AlphaFoldDB" id="A0A3B0UWF9"/>
<evidence type="ECO:0000313" key="1">
    <source>
        <dbReference type="EMBL" id="VAW28949.1"/>
    </source>
</evidence>
<accession>A0A3B0UWF9</accession>